<dbReference type="AlphaFoldDB" id="V7CTS5"/>
<dbReference type="GO" id="GO:0036444">
    <property type="term" value="P:calcium import into the mitochondrion"/>
    <property type="evidence" value="ECO:0007669"/>
    <property type="project" value="TreeGrafter"/>
</dbReference>
<keyword evidence="3" id="KW-0813">Transport</keyword>
<evidence type="ECO:0000256" key="9">
    <source>
        <dbReference type="ARBA" id="ARBA00023136"/>
    </source>
</evidence>
<evidence type="ECO:0000313" key="12">
    <source>
        <dbReference type="EMBL" id="ESW32778.1"/>
    </source>
</evidence>
<reference evidence="13" key="1">
    <citation type="journal article" date="2014" name="Nat. Genet.">
        <title>A reference genome for common bean and genome-wide analysis of dual domestications.</title>
        <authorList>
            <person name="Schmutz J."/>
            <person name="McClean P.E."/>
            <person name="Mamidi S."/>
            <person name="Wu G.A."/>
            <person name="Cannon S.B."/>
            <person name="Grimwood J."/>
            <person name="Jenkins J."/>
            <person name="Shu S."/>
            <person name="Song Q."/>
            <person name="Chavarro C."/>
            <person name="Torres-Torres M."/>
            <person name="Geffroy V."/>
            <person name="Moghaddam S.M."/>
            <person name="Gao D."/>
            <person name="Abernathy B."/>
            <person name="Barry K."/>
            <person name="Blair M."/>
            <person name="Brick M.A."/>
            <person name="Chovatia M."/>
            <person name="Gepts P."/>
            <person name="Goodstein D.M."/>
            <person name="Gonzales M."/>
            <person name="Hellsten U."/>
            <person name="Hyten D.L."/>
            <person name="Jia G."/>
            <person name="Kelly J.D."/>
            <person name="Kudrna D."/>
            <person name="Lee R."/>
            <person name="Richard M.M."/>
            <person name="Miklas P.N."/>
            <person name="Osorno J.M."/>
            <person name="Rodrigues J."/>
            <person name="Thareau V."/>
            <person name="Urrea C.A."/>
            <person name="Wang M."/>
            <person name="Yu Y."/>
            <person name="Zhang M."/>
            <person name="Wing R.A."/>
            <person name="Cregan P.B."/>
            <person name="Rokhsar D.S."/>
            <person name="Jackson S.A."/>
        </authorList>
    </citation>
    <scope>NUCLEOTIDE SEQUENCE [LARGE SCALE GENOMIC DNA]</scope>
    <source>
        <strain evidence="13">cv. G19833</strain>
    </source>
</reference>
<dbReference type="SMR" id="V7CTS5"/>
<dbReference type="GO" id="GO:0051560">
    <property type="term" value="P:mitochondrial calcium ion homeostasis"/>
    <property type="evidence" value="ECO:0007669"/>
    <property type="project" value="InterPro"/>
</dbReference>
<dbReference type="Gramene" id="ESW32778">
    <property type="protein sequence ID" value="ESW32778"/>
    <property type="gene ID" value="PHAVU_001G016300g"/>
</dbReference>
<dbReference type="InterPro" id="IPR039055">
    <property type="entry name" value="MCU_fam"/>
</dbReference>
<keyword evidence="7 10" id="KW-1133">Transmembrane helix</keyword>
<evidence type="ECO:0000256" key="10">
    <source>
        <dbReference type="SAM" id="Phobius"/>
    </source>
</evidence>
<gene>
    <name evidence="12" type="ORF">PHAVU_001G016300g</name>
</gene>
<dbReference type="eggNOG" id="KOG2966">
    <property type="taxonomic scope" value="Eukaryota"/>
</dbReference>
<dbReference type="OrthoDB" id="278338at2759"/>
<evidence type="ECO:0000256" key="3">
    <source>
        <dbReference type="ARBA" id="ARBA00022448"/>
    </source>
</evidence>
<dbReference type="EMBL" id="CM002288">
    <property type="protein sequence ID" value="ESW32778.1"/>
    <property type="molecule type" value="Genomic_DNA"/>
</dbReference>
<name>V7CTS5_PHAVU</name>
<protein>
    <recommendedName>
        <fullName evidence="11">Calcium uniporter protein C-terminal domain-containing protein</fullName>
    </recommendedName>
</protein>
<evidence type="ECO:0000256" key="2">
    <source>
        <dbReference type="ARBA" id="ARBA00005653"/>
    </source>
</evidence>
<feature type="domain" description="Calcium uniporter protein C-terminal" evidence="11">
    <location>
        <begin position="151"/>
        <end position="269"/>
    </location>
</feature>
<keyword evidence="8" id="KW-0406">Ion transport</keyword>
<comment type="similarity">
    <text evidence="2">Belongs to the MCU (TC 1.A.77) family.</text>
</comment>
<evidence type="ECO:0000259" key="11">
    <source>
        <dbReference type="Pfam" id="PF04678"/>
    </source>
</evidence>
<organism evidence="12 13">
    <name type="scientific">Phaseolus vulgaris</name>
    <name type="common">Kidney bean</name>
    <name type="synonym">French bean</name>
    <dbReference type="NCBI Taxonomy" id="3885"/>
    <lineage>
        <taxon>Eukaryota</taxon>
        <taxon>Viridiplantae</taxon>
        <taxon>Streptophyta</taxon>
        <taxon>Embryophyta</taxon>
        <taxon>Tracheophyta</taxon>
        <taxon>Spermatophyta</taxon>
        <taxon>Magnoliopsida</taxon>
        <taxon>eudicotyledons</taxon>
        <taxon>Gunneridae</taxon>
        <taxon>Pentapetalae</taxon>
        <taxon>rosids</taxon>
        <taxon>fabids</taxon>
        <taxon>Fabales</taxon>
        <taxon>Fabaceae</taxon>
        <taxon>Papilionoideae</taxon>
        <taxon>50 kb inversion clade</taxon>
        <taxon>NPAAA clade</taxon>
        <taxon>indigoferoid/millettioid clade</taxon>
        <taxon>Phaseoleae</taxon>
        <taxon>Phaseolus</taxon>
    </lineage>
</organism>
<accession>V7CTS5</accession>
<keyword evidence="4" id="KW-0109">Calcium transport</keyword>
<dbReference type="Proteomes" id="UP000000226">
    <property type="component" value="Chromosome 1"/>
</dbReference>
<keyword evidence="9 10" id="KW-0472">Membrane</keyword>
<keyword evidence="5 10" id="KW-0812">Transmembrane</keyword>
<feature type="transmembrane region" description="Helical" evidence="10">
    <location>
        <begin position="243"/>
        <end position="263"/>
    </location>
</feature>
<keyword evidence="13" id="KW-1185">Reference proteome</keyword>
<evidence type="ECO:0000256" key="7">
    <source>
        <dbReference type="ARBA" id="ARBA00022989"/>
    </source>
</evidence>
<keyword evidence="6" id="KW-0106">Calcium</keyword>
<sequence length="297" mass="34234">MAFQKLFSKRLLNSFKTNMSFERAIFSKAVRSPIVPHESFDHRGFLRPFFLFRQMPYRSSPAKLPEFPTLSIGQDLPEAPKNINNNASFADAAVPLTSDAVWGGGMSFEDVKSTRIVKMELVKRKLKNLTADTIQYSEFLQICVETCENPDQGAQIAKLLDDSGNVVVLGNFVFLNPARVKKSLEQILLADNDPKREEFKQMVKQINDKAMAQVQTELYFGLSFLTILTFGFGFYFWELLRWDVMGIICLFVVFSRPTSFYLYRLRVNQQRLMKTSNFDIDRYKELCKTFPESENLG</sequence>
<comment type="subcellular location">
    <subcellularLocation>
        <location evidence="1">Membrane</location>
        <topology evidence="1">Multi-pass membrane protein</topology>
    </subcellularLocation>
</comment>
<evidence type="ECO:0000256" key="6">
    <source>
        <dbReference type="ARBA" id="ARBA00022837"/>
    </source>
</evidence>
<evidence type="ECO:0000313" key="13">
    <source>
        <dbReference type="Proteomes" id="UP000000226"/>
    </source>
</evidence>
<dbReference type="PANTHER" id="PTHR13462:SF17">
    <property type="entry name" value="CALCIUM UNIPORTER PROTEIN 4, MITOCHONDRIAL"/>
    <property type="match status" value="1"/>
</dbReference>
<proteinExistence type="inferred from homology"/>
<evidence type="ECO:0000256" key="1">
    <source>
        <dbReference type="ARBA" id="ARBA00004141"/>
    </source>
</evidence>
<dbReference type="GO" id="GO:0015292">
    <property type="term" value="F:uniporter activity"/>
    <property type="evidence" value="ECO:0007669"/>
    <property type="project" value="TreeGrafter"/>
</dbReference>
<dbReference type="GO" id="GO:0005262">
    <property type="term" value="F:calcium channel activity"/>
    <property type="evidence" value="ECO:0007669"/>
    <property type="project" value="TreeGrafter"/>
</dbReference>
<feature type="transmembrane region" description="Helical" evidence="10">
    <location>
        <begin position="218"/>
        <end position="237"/>
    </location>
</feature>
<evidence type="ECO:0000256" key="4">
    <source>
        <dbReference type="ARBA" id="ARBA00022568"/>
    </source>
</evidence>
<dbReference type="InterPro" id="IPR006769">
    <property type="entry name" value="MCU_C"/>
</dbReference>
<evidence type="ECO:0000256" key="5">
    <source>
        <dbReference type="ARBA" id="ARBA00022692"/>
    </source>
</evidence>
<dbReference type="PANTHER" id="PTHR13462">
    <property type="entry name" value="CALCIUM UNIPORTER PROTEIN, MITOCHONDRIAL"/>
    <property type="match status" value="1"/>
</dbReference>
<evidence type="ECO:0000256" key="8">
    <source>
        <dbReference type="ARBA" id="ARBA00023065"/>
    </source>
</evidence>
<dbReference type="GO" id="GO:1990246">
    <property type="term" value="C:uniplex complex"/>
    <property type="evidence" value="ECO:0007669"/>
    <property type="project" value="TreeGrafter"/>
</dbReference>
<dbReference type="Pfam" id="PF04678">
    <property type="entry name" value="MCU"/>
    <property type="match status" value="1"/>
</dbReference>
<dbReference type="STRING" id="3885.V7CTS5"/>